<feature type="compositionally biased region" description="Basic and acidic residues" evidence="6">
    <location>
        <begin position="334"/>
        <end position="343"/>
    </location>
</feature>
<organism evidence="8 9">
    <name type="scientific">Nitrogeniibacter mangrovi</name>
    <dbReference type="NCBI Taxonomy" id="2016596"/>
    <lineage>
        <taxon>Bacteria</taxon>
        <taxon>Pseudomonadati</taxon>
        <taxon>Pseudomonadota</taxon>
        <taxon>Betaproteobacteria</taxon>
        <taxon>Rhodocyclales</taxon>
        <taxon>Zoogloeaceae</taxon>
        <taxon>Nitrogeniibacter</taxon>
    </lineage>
</organism>
<protein>
    <submittedName>
        <fullName evidence="8">YihY/virulence factor BrkB family protein</fullName>
    </submittedName>
</protein>
<evidence type="ECO:0000256" key="2">
    <source>
        <dbReference type="ARBA" id="ARBA00022475"/>
    </source>
</evidence>
<keyword evidence="5 7" id="KW-0472">Membrane</keyword>
<gene>
    <name evidence="8" type="ORF">G3580_16620</name>
</gene>
<feature type="transmembrane region" description="Helical" evidence="7">
    <location>
        <begin position="144"/>
        <end position="166"/>
    </location>
</feature>
<feature type="region of interest" description="Disordered" evidence="6">
    <location>
        <begin position="309"/>
        <end position="343"/>
    </location>
</feature>
<feature type="transmembrane region" description="Helical" evidence="7">
    <location>
        <begin position="245"/>
        <end position="268"/>
    </location>
</feature>
<dbReference type="GO" id="GO:0005886">
    <property type="term" value="C:plasma membrane"/>
    <property type="evidence" value="ECO:0007669"/>
    <property type="project" value="UniProtKB-SubCell"/>
</dbReference>
<dbReference type="EMBL" id="CP048836">
    <property type="protein sequence ID" value="QID19096.1"/>
    <property type="molecule type" value="Genomic_DNA"/>
</dbReference>
<dbReference type="PANTHER" id="PTHR30213">
    <property type="entry name" value="INNER MEMBRANE PROTEIN YHJD"/>
    <property type="match status" value="1"/>
</dbReference>
<proteinExistence type="predicted"/>
<evidence type="ECO:0000256" key="4">
    <source>
        <dbReference type="ARBA" id="ARBA00022989"/>
    </source>
</evidence>
<dbReference type="PANTHER" id="PTHR30213:SF1">
    <property type="entry name" value="INNER MEMBRANE PROTEIN YHJD"/>
    <property type="match status" value="1"/>
</dbReference>
<dbReference type="AlphaFoldDB" id="A0A6C1B5U1"/>
<evidence type="ECO:0000256" key="3">
    <source>
        <dbReference type="ARBA" id="ARBA00022692"/>
    </source>
</evidence>
<keyword evidence="3 7" id="KW-0812">Transmembrane</keyword>
<dbReference type="Proteomes" id="UP000501991">
    <property type="component" value="Chromosome"/>
</dbReference>
<reference evidence="8 9" key="1">
    <citation type="submission" date="2020-02" db="EMBL/GenBank/DDBJ databases">
        <title>Nitrogenibacter mangrovi gen. nov., sp. nov. isolated from mangrove sediment, a denitrifying betaproteobacterium.</title>
        <authorList>
            <person name="Liao H."/>
            <person name="Tian Y."/>
        </authorList>
    </citation>
    <scope>NUCLEOTIDE SEQUENCE [LARGE SCALE GENOMIC DNA]</scope>
    <source>
        <strain evidence="8 9">M9-3-2</strain>
    </source>
</reference>
<evidence type="ECO:0000256" key="5">
    <source>
        <dbReference type="ARBA" id="ARBA00023136"/>
    </source>
</evidence>
<dbReference type="InterPro" id="IPR017039">
    <property type="entry name" value="Virul_fac_BrkB"/>
</dbReference>
<dbReference type="Pfam" id="PF03631">
    <property type="entry name" value="Virul_fac_BrkB"/>
    <property type="match status" value="1"/>
</dbReference>
<comment type="subcellular location">
    <subcellularLocation>
        <location evidence="1">Cell membrane</location>
        <topology evidence="1">Multi-pass membrane protein</topology>
    </subcellularLocation>
</comment>
<evidence type="ECO:0000256" key="6">
    <source>
        <dbReference type="SAM" id="MobiDB-lite"/>
    </source>
</evidence>
<keyword evidence="4 7" id="KW-1133">Transmembrane helix</keyword>
<accession>A0A6C1B5U1</accession>
<keyword evidence="2" id="KW-1003">Cell membrane</keyword>
<dbReference type="RefSeq" id="WP_173767376.1">
    <property type="nucleotide sequence ID" value="NZ_CP048836.1"/>
</dbReference>
<evidence type="ECO:0000313" key="8">
    <source>
        <dbReference type="EMBL" id="QID19096.1"/>
    </source>
</evidence>
<feature type="transmembrane region" description="Helical" evidence="7">
    <location>
        <begin position="178"/>
        <end position="202"/>
    </location>
</feature>
<evidence type="ECO:0000256" key="1">
    <source>
        <dbReference type="ARBA" id="ARBA00004651"/>
    </source>
</evidence>
<keyword evidence="9" id="KW-1185">Reference proteome</keyword>
<feature type="transmembrane region" description="Helical" evidence="7">
    <location>
        <begin position="32"/>
        <end position="55"/>
    </location>
</feature>
<evidence type="ECO:0000256" key="7">
    <source>
        <dbReference type="SAM" id="Phobius"/>
    </source>
</evidence>
<feature type="transmembrane region" description="Helical" evidence="7">
    <location>
        <begin position="214"/>
        <end position="233"/>
    </location>
</feature>
<evidence type="ECO:0000313" key="9">
    <source>
        <dbReference type="Proteomes" id="UP000501991"/>
    </source>
</evidence>
<dbReference type="KEGG" id="azq:G3580_16620"/>
<name>A0A6C1B5U1_9RHOO</name>
<sequence length="343" mass="36601">MRPRHIIRLLLVPIRAAIKTLSDRCTTYAAALAYYSAFSLAPILVLAVSVAGLFFGEKAASGRIVGELQSLIGPDGAALVQRLIAASAQSGDGLMATLISTGVMLLGATGLFMQMGHGFEAVFGRPNQSRAAWVNLLMARLKGLTVVFGIGFLLMVSLVASAAIVAVGEFATRGMTALLWLASILQLAITISLQSVMIAILYRVLIPARLTKKSLLAGAMVTAVLFEVGKWGVGLYMGRAGLDSTFGAAGSLAVILVWVYYVSLILLYGSEITYQLDRLDRIDGRIIRHPKKKQRKADVAAARQRQVADALRADENTPELLKPTAARPLTPAVKAREQVSPDA</sequence>